<dbReference type="OrthoDB" id="18487at2759"/>
<evidence type="ECO:0000256" key="5">
    <source>
        <dbReference type="PROSITE-ProRule" id="PRU00076"/>
    </source>
</evidence>
<evidence type="ECO:0000256" key="1">
    <source>
        <dbReference type="ARBA" id="ARBA00022536"/>
    </source>
</evidence>
<evidence type="ECO:0000256" key="4">
    <source>
        <dbReference type="ARBA" id="ARBA00023157"/>
    </source>
</evidence>
<dbReference type="InterPro" id="IPR042635">
    <property type="entry name" value="MEGF10/SREC1/2-like"/>
</dbReference>
<evidence type="ECO:0000313" key="9">
    <source>
        <dbReference type="Proteomes" id="UP000507470"/>
    </source>
</evidence>
<name>A0A6J8AX01_MYTCO</name>
<proteinExistence type="predicted"/>
<keyword evidence="9" id="KW-1185">Reference proteome</keyword>
<keyword evidence="6" id="KW-0472">Membrane</keyword>
<dbReference type="GO" id="GO:0005044">
    <property type="term" value="F:scavenger receptor activity"/>
    <property type="evidence" value="ECO:0007669"/>
    <property type="project" value="InterPro"/>
</dbReference>
<dbReference type="SMART" id="SM00180">
    <property type="entry name" value="EGF_Lam"/>
    <property type="match status" value="3"/>
</dbReference>
<dbReference type="PANTHER" id="PTHR24043:SF8">
    <property type="entry name" value="EGF-LIKE DOMAIN-CONTAINING PROTEIN"/>
    <property type="match status" value="1"/>
</dbReference>
<dbReference type="FunFam" id="2.170.300.10:FF:000041">
    <property type="entry name" value="Tyrosine protein kinase receptor tie-1, putative"/>
    <property type="match status" value="1"/>
</dbReference>
<dbReference type="PROSITE" id="PS01186">
    <property type="entry name" value="EGF_2"/>
    <property type="match status" value="1"/>
</dbReference>
<keyword evidence="6" id="KW-0812">Transmembrane</keyword>
<keyword evidence="6" id="KW-1133">Transmembrane helix</keyword>
<keyword evidence="3" id="KW-0677">Repeat</keyword>
<dbReference type="Proteomes" id="UP000507470">
    <property type="component" value="Unassembled WGS sequence"/>
</dbReference>
<dbReference type="InterPro" id="IPR002049">
    <property type="entry name" value="LE_dom"/>
</dbReference>
<dbReference type="Pfam" id="PF00053">
    <property type="entry name" value="EGF_laminin"/>
    <property type="match status" value="1"/>
</dbReference>
<dbReference type="InterPro" id="IPR000742">
    <property type="entry name" value="EGF"/>
</dbReference>
<comment type="caution">
    <text evidence="5">Lacks conserved residue(s) required for the propagation of feature annotation.</text>
</comment>
<keyword evidence="2" id="KW-0732">Signal</keyword>
<dbReference type="EMBL" id="CACVKT020002071">
    <property type="protein sequence ID" value="CAC5374839.1"/>
    <property type="molecule type" value="Genomic_DNA"/>
</dbReference>
<organism evidence="8 9">
    <name type="scientific">Mytilus coruscus</name>
    <name type="common">Sea mussel</name>
    <dbReference type="NCBI Taxonomy" id="42192"/>
    <lineage>
        <taxon>Eukaryota</taxon>
        <taxon>Metazoa</taxon>
        <taxon>Spiralia</taxon>
        <taxon>Lophotrochozoa</taxon>
        <taxon>Mollusca</taxon>
        <taxon>Bivalvia</taxon>
        <taxon>Autobranchia</taxon>
        <taxon>Pteriomorphia</taxon>
        <taxon>Mytilida</taxon>
        <taxon>Mytiloidea</taxon>
        <taxon>Mytilidae</taxon>
        <taxon>Mytilinae</taxon>
        <taxon>Mytilus</taxon>
    </lineage>
</organism>
<dbReference type="SMART" id="SM00181">
    <property type="entry name" value="EGF"/>
    <property type="match status" value="4"/>
</dbReference>
<keyword evidence="4 5" id="KW-1015">Disulfide bond</keyword>
<dbReference type="PRINTS" id="PR00011">
    <property type="entry name" value="EGFLAMININ"/>
</dbReference>
<protein>
    <submittedName>
        <fullName evidence="8">MEGF10_11</fullName>
    </submittedName>
</protein>
<dbReference type="CDD" id="cd00055">
    <property type="entry name" value="EGF_Lam"/>
    <property type="match status" value="1"/>
</dbReference>
<feature type="transmembrane region" description="Helical" evidence="6">
    <location>
        <begin position="248"/>
        <end position="271"/>
    </location>
</feature>
<evidence type="ECO:0000259" key="7">
    <source>
        <dbReference type="PROSITE" id="PS50026"/>
    </source>
</evidence>
<reference evidence="8 9" key="1">
    <citation type="submission" date="2020-06" db="EMBL/GenBank/DDBJ databases">
        <authorList>
            <person name="Li R."/>
            <person name="Bekaert M."/>
        </authorList>
    </citation>
    <scope>NUCLEOTIDE SEQUENCE [LARGE SCALE GENOMIC DNA]</scope>
    <source>
        <strain evidence="9">wild</strain>
    </source>
</reference>
<gene>
    <name evidence="8" type="ORF">MCOR_12079</name>
</gene>
<dbReference type="Gene3D" id="2.170.300.10">
    <property type="entry name" value="Tie2 ligand-binding domain superfamily"/>
    <property type="match status" value="1"/>
</dbReference>
<evidence type="ECO:0000256" key="3">
    <source>
        <dbReference type="ARBA" id="ARBA00022737"/>
    </source>
</evidence>
<keyword evidence="1 5" id="KW-0245">EGF-like domain</keyword>
<sequence length="417" mass="45347">MSFVDLAIQDNIVLEVNCLCDCDGACDPVTGECHCRPGYTGSHCSKGECHCQPGYIGSHCSKVCPAGTFGNLCQQKCTWCDEGQFCDHITGQCLAITCPPGYTGHTCQKVCPKGTAGIDCLDKCPKCDNGGLCDYKLGRCICLPGFRGDFCQAECPKSKYGIGCNTTCNCENQAYCRPSDGFCKCLPGYMGVTCSQTCTTGYYGENCAKQCQCTEKQECNPVYGCIGRDAVGHIISLSETAPQESDPAVAIVTVMIVLFLLVVLFVGVYMYRRMSRLKKENEILNSVHFSNSQSEISGINNPNFTTSSSTDGCHNNCTDRPPSCTSVAEGVDDRYTTIKNINADFGNPNLSNVAVVADDNGYEEFVPSKKDFLFKEKLNVNLNNLSPDKSDTGHDYDNVSVDSIDSIEEEKKRNNIK</sequence>
<dbReference type="PROSITE" id="PS50026">
    <property type="entry name" value="EGF_3"/>
    <property type="match status" value="1"/>
</dbReference>
<dbReference type="PROSITE" id="PS00022">
    <property type="entry name" value="EGF_1"/>
    <property type="match status" value="3"/>
</dbReference>
<evidence type="ECO:0000313" key="8">
    <source>
        <dbReference type="EMBL" id="CAC5374839.1"/>
    </source>
</evidence>
<accession>A0A6J8AX01</accession>
<evidence type="ECO:0000256" key="6">
    <source>
        <dbReference type="SAM" id="Phobius"/>
    </source>
</evidence>
<dbReference type="PANTHER" id="PTHR24043">
    <property type="entry name" value="SCAVENGER RECEPTOR CLASS F"/>
    <property type="match status" value="1"/>
</dbReference>
<dbReference type="AlphaFoldDB" id="A0A6J8AX01"/>
<evidence type="ECO:0000256" key="2">
    <source>
        <dbReference type="ARBA" id="ARBA00022729"/>
    </source>
</evidence>
<feature type="disulfide bond" evidence="5">
    <location>
        <begin position="142"/>
        <end position="151"/>
    </location>
</feature>
<feature type="domain" description="EGF-like" evidence="7">
    <location>
        <begin position="121"/>
        <end position="152"/>
    </location>
</feature>